<name>A0A7W9UJ16_9NOCA</name>
<dbReference type="AlphaFoldDB" id="A0A7W9UJ16"/>
<keyword evidence="3" id="KW-1185">Reference proteome</keyword>
<feature type="chain" id="PRO_5030635231" description="META domain-containing protein" evidence="1">
    <location>
        <begin position="31"/>
        <end position="289"/>
    </location>
</feature>
<keyword evidence="1" id="KW-0732">Signal</keyword>
<accession>A0A7W9UJ16</accession>
<proteinExistence type="predicted"/>
<sequence>MTYPTFRQRAVLAAVTALGLIGLSAPSAVAAPDDPVAPYLGTWNYDRPDPATMTDMATLDLPGYTATFPQIGTVDFRRGENGEVIGYTDQGCTWRFRVEADALEMTSTDQYCFNRNIGAGYNVDRWRIRIDGDHEWESLHANSYLVGASFSFDLVDGRRTRASAADRDETLRRFAGSWRLDPPDPTHMVGIANVNNALGLALPVPVSGGVEYRAATGDTIIARTDDGCEWTLEAHGNTAELSPETQTCHGMRRNLWAVASDGTQQTTAMAGIDAGGSPFYLSNGSLHRG</sequence>
<reference evidence="2 3" key="1">
    <citation type="submission" date="2020-08" db="EMBL/GenBank/DDBJ databases">
        <title>Sequencing the genomes of 1000 actinobacteria strains.</title>
        <authorList>
            <person name="Klenk H.-P."/>
        </authorList>
    </citation>
    <scope>NUCLEOTIDE SEQUENCE [LARGE SCALE GENOMIC DNA]</scope>
    <source>
        <strain evidence="2 3">DSM 43582</strain>
    </source>
</reference>
<dbReference type="EMBL" id="JACHIT010000001">
    <property type="protein sequence ID" value="MBB5914280.1"/>
    <property type="molecule type" value="Genomic_DNA"/>
</dbReference>
<dbReference type="Proteomes" id="UP000540412">
    <property type="component" value="Unassembled WGS sequence"/>
</dbReference>
<dbReference type="RefSeq" id="WP_040751239.1">
    <property type="nucleotide sequence ID" value="NZ_JACHIT010000001.1"/>
</dbReference>
<feature type="signal peptide" evidence="1">
    <location>
        <begin position="1"/>
        <end position="30"/>
    </location>
</feature>
<evidence type="ECO:0000313" key="3">
    <source>
        <dbReference type="Proteomes" id="UP000540412"/>
    </source>
</evidence>
<organism evidence="2 3">
    <name type="scientific">Nocardia transvalensis</name>
    <dbReference type="NCBI Taxonomy" id="37333"/>
    <lineage>
        <taxon>Bacteria</taxon>
        <taxon>Bacillati</taxon>
        <taxon>Actinomycetota</taxon>
        <taxon>Actinomycetes</taxon>
        <taxon>Mycobacteriales</taxon>
        <taxon>Nocardiaceae</taxon>
        <taxon>Nocardia</taxon>
    </lineage>
</organism>
<protein>
    <recommendedName>
        <fullName evidence="4">META domain-containing protein</fullName>
    </recommendedName>
</protein>
<evidence type="ECO:0008006" key="4">
    <source>
        <dbReference type="Google" id="ProtNLM"/>
    </source>
</evidence>
<comment type="caution">
    <text evidence="2">The sequence shown here is derived from an EMBL/GenBank/DDBJ whole genome shotgun (WGS) entry which is preliminary data.</text>
</comment>
<evidence type="ECO:0000313" key="2">
    <source>
        <dbReference type="EMBL" id="MBB5914280.1"/>
    </source>
</evidence>
<gene>
    <name evidence="2" type="ORF">BJY24_003147</name>
</gene>
<evidence type="ECO:0000256" key="1">
    <source>
        <dbReference type="SAM" id="SignalP"/>
    </source>
</evidence>